<comment type="caution">
    <text evidence="2">The sequence shown here is derived from an EMBL/GenBank/DDBJ whole genome shotgun (WGS) entry which is preliminary data.</text>
</comment>
<evidence type="ECO:0000313" key="2">
    <source>
        <dbReference type="EMBL" id="PTL36691.1"/>
    </source>
</evidence>
<evidence type="ECO:0000313" key="3">
    <source>
        <dbReference type="Proteomes" id="UP000241436"/>
    </source>
</evidence>
<gene>
    <name evidence="2" type="ORF">CLG94_03170</name>
</gene>
<reference evidence="2 3" key="1">
    <citation type="submission" date="2017-09" db="EMBL/GenBank/DDBJ databases">
        <title>Bloom of a denitrifying methanotroph, Candidatus Methylomirabilis limnetica, in a deep stratified lake.</title>
        <authorList>
            <person name="Graf J.S."/>
            <person name="Marchant H.K."/>
            <person name="Tienken D."/>
            <person name="Hach P.F."/>
            <person name="Brand A."/>
            <person name="Schubert C.J."/>
            <person name="Kuypers M.M."/>
            <person name="Milucka J."/>
        </authorList>
    </citation>
    <scope>NUCLEOTIDE SEQUENCE [LARGE SCALE GENOMIC DNA]</scope>
    <source>
        <strain evidence="2 3">Zug</strain>
    </source>
</reference>
<protein>
    <submittedName>
        <fullName evidence="2">Uncharacterized protein</fullName>
    </submittedName>
</protein>
<dbReference type="Proteomes" id="UP000241436">
    <property type="component" value="Unassembled WGS sequence"/>
</dbReference>
<sequence length="116" mass="12776">MPAVKQISHIPVSLGPVPRVTEEKSVQEGGQRGWTDVDQVVDVSTHQTIGLQATVTPPSGALKQLHDIAAGRRHPTRSVGRDCPGRSQEKERRDNTLAVFVPWPIIRRTTGITKRQ</sequence>
<dbReference type="RefSeq" id="WP_107561444.1">
    <property type="nucleotide sequence ID" value="NZ_NVQC01000013.1"/>
</dbReference>
<feature type="region of interest" description="Disordered" evidence="1">
    <location>
        <begin position="71"/>
        <end position="93"/>
    </location>
</feature>
<feature type="compositionally biased region" description="Basic and acidic residues" evidence="1">
    <location>
        <begin position="79"/>
        <end position="93"/>
    </location>
</feature>
<keyword evidence="3" id="KW-1185">Reference proteome</keyword>
<accession>A0A2T4U022</accession>
<dbReference type="AlphaFoldDB" id="A0A2T4U022"/>
<name>A0A2T4U022_9BACT</name>
<dbReference type="EMBL" id="NVQC01000013">
    <property type="protein sequence ID" value="PTL36691.1"/>
    <property type="molecule type" value="Genomic_DNA"/>
</dbReference>
<proteinExistence type="predicted"/>
<evidence type="ECO:0000256" key="1">
    <source>
        <dbReference type="SAM" id="MobiDB-lite"/>
    </source>
</evidence>
<organism evidence="2 3">
    <name type="scientific">Candidatus Methylomirabilis limnetica</name>
    <dbReference type="NCBI Taxonomy" id="2033718"/>
    <lineage>
        <taxon>Bacteria</taxon>
        <taxon>Candidatus Methylomirabilota</taxon>
        <taxon>Candidatus Methylomirabilia</taxon>
        <taxon>Candidatus Methylomirabilales</taxon>
        <taxon>Candidatus Methylomirabilaceae</taxon>
        <taxon>Candidatus Methylomirabilis</taxon>
    </lineage>
</organism>
<reference evidence="3" key="2">
    <citation type="journal article" date="2018" name="Environ. Microbiol.">
        <title>Bloom of a denitrifying methanotroph, 'Candidatus Methylomirabilis limnetica', in a deep stratified lake.</title>
        <authorList>
            <person name="Graf J.S."/>
            <person name="Mayr M.J."/>
            <person name="Marchant H.K."/>
            <person name="Tienken D."/>
            <person name="Hach P.F."/>
            <person name="Brand A."/>
            <person name="Schubert C.J."/>
            <person name="Kuypers M.M."/>
            <person name="Milucka J."/>
        </authorList>
    </citation>
    <scope>NUCLEOTIDE SEQUENCE [LARGE SCALE GENOMIC DNA]</scope>
    <source>
        <strain evidence="3">Zug</strain>
    </source>
</reference>